<comment type="caution">
    <text evidence="2">The sequence shown here is derived from an EMBL/GenBank/DDBJ whole genome shotgun (WGS) entry which is preliminary data.</text>
</comment>
<evidence type="ECO:0000256" key="1">
    <source>
        <dbReference type="SAM" id="MobiDB-lite"/>
    </source>
</evidence>
<feature type="region of interest" description="Disordered" evidence="1">
    <location>
        <begin position="60"/>
        <end position="100"/>
    </location>
</feature>
<dbReference type="Proteomes" id="UP000717696">
    <property type="component" value="Unassembled WGS sequence"/>
</dbReference>
<organism evidence="2 3">
    <name type="scientific">Dactylonectria estremocensis</name>
    <dbReference type="NCBI Taxonomy" id="1079267"/>
    <lineage>
        <taxon>Eukaryota</taxon>
        <taxon>Fungi</taxon>
        <taxon>Dikarya</taxon>
        <taxon>Ascomycota</taxon>
        <taxon>Pezizomycotina</taxon>
        <taxon>Sordariomycetes</taxon>
        <taxon>Hypocreomycetidae</taxon>
        <taxon>Hypocreales</taxon>
        <taxon>Nectriaceae</taxon>
        <taxon>Dactylonectria</taxon>
    </lineage>
</organism>
<dbReference type="EMBL" id="JAGMUU010000007">
    <property type="protein sequence ID" value="KAH7149065.1"/>
    <property type="molecule type" value="Genomic_DNA"/>
</dbReference>
<evidence type="ECO:0000313" key="3">
    <source>
        <dbReference type="Proteomes" id="UP000717696"/>
    </source>
</evidence>
<reference evidence="2" key="1">
    <citation type="journal article" date="2021" name="Nat. Commun.">
        <title>Genetic determinants of endophytism in the Arabidopsis root mycobiome.</title>
        <authorList>
            <person name="Mesny F."/>
            <person name="Miyauchi S."/>
            <person name="Thiergart T."/>
            <person name="Pickel B."/>
            <person name="Atanasova L."/>
            <person name="Karlsson M."/>
            <person name="Huettel B."/>
            <person name="Barry K.W."/>
            <person name="Haridas S."/>
            <person name="Chen C."/>
            <person name="Bauer D."/>
            <person name="Andreopoulos W."/>
            <person name="Pangilinan J."/>
            <person name="LaButti K."/>
            <person name="Riley R."/>
            <person name="Lipzen A."/>
            <person name="Clum A."/>
            <person name="Drula E."/>
            <person name="Henrissat B."/>
            <person name="Kohler A."/>
            <person name="Grigoriev I.V."/>
            <person name="Martin F.M."/>
            <person name="Hacquard S."/>
        </authorList>
    </citation>
    <scope>NUCLEOTIDE SEQUENCE</scope>
    <source>
        <strain evidence="2">MPI-CAGE-AT-0021</strain>
    </source>
</reference>
<feature type="compositionally biased region" description="Low complexity" evidence="1">
    <location>
        <begin position="28"/>
        <end position="42"/>
    </location>
</feature>
<dbReference type="AlphaFoldDB" id="A0A9P9EWC7"/>
<gene>
    <name evidence="2" type="ORF">B0J13DRAFT_523721</name>
</gene>
<feature type="region of interest" description="Disordered" evidence="1">
    <location>
        <begin position="17"/>
        <end position="44"/>
    </location>
</feature>
<protein>
    <submittedName>
        <fullName evidence="2">Uncharacterized protein</fullName>
    </submittedName>
</protein>
<name>A0A9P9EWC7_9HYPO</name>
<proteinExistence type="predicted"/>
<sequence length="221" mass="23601">MPNPFLPLASPLLTLLPIPSPRPKDPSSHLSSHPDPAPAHSHMPWTKAIAGGKHTVPNVWHCPGLNQPSPRPLAVTKSFDSLTSRSAKRPGSASWTRKQRRSPPLPAVLVQWFPMLEGLLGGLGVWARLDLVTSTGAETPFPFQGISPVSMHCVYCDCCALTTLIGDAHANGGVHDGRGISGATHSRFSGRFSDVHVHVHASSATPTLPSRDAWSLWLGPP</sequence>
<keyword evidence="3" id="KW-1185">Reference proteome</keyword>
<accession>A0A9P9EWC7</accession>
<evidence type="ECO:0000313" key="2">
    <source>
        <dbReference type="EMBL" id="KAH7149065.1"/>
    </source>
</evidence>